<dbReference type="GO" id="GO:0003723">
    <property type="term" value="F:RNA binding"/>
    <property type="evidence" value="ECO:0007669"/>
    <property type="project" value="InterPro"/>
</dbReference>
<feature type="repeat" description="PPR" evidence="2">
    <location>
        <begin position="453"/>
        <end position="487"/>
    </location>
</feature>
<evidence type="ECO:0000256" key="2">
    <source>
        <dbReference type="PROSITE-ProRule" id="PRU00708"/>
    </source>
</evidence>
<dbReference type="InterPro" id="IPR046848">
    <property type="entry name" value="E_motif"/>
</dbReference>
<sequence>MGVSVHGYAVKIGMEGHPFVGTSLLSLYSGLGCLEEAEAAFCSVNRPDVVCWNAMAGAYAQCGFGLEAMQVLGRMQANGVHVNECTFINALKGCLVVGHVNFGRELHGVMVRKGLGFSTLTLNPLIDMYLKAGRRESAMKLFYMVQRKDIITWNTMFQGISVEDDARSFVHFLHEFMKVGMKPNDITFSILVRRCGDISDLSLGLQFCGLLSHSGFFNDSKVISSLICMFSKCGAMSMAQSVFNSLSLKSTGNLNELISAYNLSFQYVEALHVFCHLPELGVKADDCTFSIILESCCLSGNEIMGRQTHCSVLKFGFSSYGYVCSSLIKLYATAGRSADAFQCLKELKKPDMACWGTMVSTLVHHSYSAEAISALKYLMESGVSIDEFILGSIFNCSADIASLHQTKSSHSVAAKTGYERHTFVASSIIDAYAKCGDICSARLAFDQSSETEDVIIYNAMIMGYAHNGFAMEAIEIFEKMKLADLLPSKATFVSLISACSHMGFIDQGCALFQSMKVDYGMQPSPDIFGSVVDMLSRGGHLRYAKKLVEEMPFPPWPGVLRSLLSGCTIHGELEISKWASEKVFQLDPENDATHILLSKVHCEAENWEDAAFVQRQMMDKGISKCPGHSQIQVQ</sequence>
<dbReference type="Pfam" id="PF20431">
    <property type="entry name" value="E_motif"/>
    <property type="match status" value="1"/>
</dbReference>
<protein>
    <recommendedName>
        <fullName evidence="5">Pentatricopeptide repeat-containing protein</fullName>
    </recommendedName>
</protein>
<comment type="caution">
    <text evidence="3">The sequence shown here is derived from an EMBL/GenBank/DDBJ whole genome shotgun (WGS) entry which is preliminary data.</text>
</comment>
<dbReference type="FunFam" id="1.25.40.10:FF:000090">
    <property type="entry name" value="Pentatricopeptide repeat-containing protein, chloroplastic"/>
    <property type="match status" value="1"/>
</dbReference>
<dbReference type="InterPro" id="IPR046960">
    <property type="entry name" value="PPR_At4g14850-like_plant"/>
</dbReference>
<dbReference type="Gene3D" id="1.25.40.10">
    <property type="entry name" value="Tetratricopeptide repeat domain"/>
    <property type="match status" value="5"/>
</dbReference>
<dbReference type="Proteomes" id="UP001346149">
    <property type="component" value="Unassembled WGS sequence"/>
</dbReference>
<organism evidence="3 4">
    <name type="scientific">Trapa natans</name>
    <name type="common">Water chestnut</name>
    <dbReference type="NCBI Taxonomy" id="22666"/>
    <lineage>
        <taxon>Eukaryota</taxon>
        <taxon>Viridiplantae</taxon>
        <taxon>Streptophyta</taxon>
        <taxon>Embryophyta</taxon>
        <taxon>Tracheophyta</taxon>
        <taxon>Spermatophyta</taxon>
        <taxon>Magnoliopsida</taxon>
        <taxon>eudicotyledons</taxon>
        <taxon>Gunneridae</taxon>
        <taxon>Pentapetalae</taxon>
        <taxon>rosids</taxon>
        <taxon>malvids</taxon>
        <taxon>Myrtales</taxon>
        <taxon>Lythraceae</taxon>
        <taxon>Trapa</taxon>
    </lineage>
</organism>
<feature type="repeat" description="PPR" evidence="2">
    <location>
        <begin position="118"/>
        <end position="152"/>
    </location>
</feature>
<dbReference type="GO" id="GO:0009451">
    <property type="term" value="P:RNA modification"/>
    <property type="evidence" value="ECO:0007669"/>
    <property type="project" value="InterPro"/>
</dbReference>
<keyword evidence="4" id="KW-1185">Reference proteome</keyword>
<keyword evidence="1" id="KW-0677">Repeat</keyword>
<dbReference type="InterPro" id="IPR002885">
    <property type="entry name" value="PPR_rpt"/>
</dbReference>
<dbReference type="Pfam" id="PF01535">
    <property type="entry name" value="PPR"/>
    <property type="match status" value="3"/>
</dbReference>
<dbReference type="InterPro" id="IPR011990">
    <property type="entry name" value="TPR-like_helical_dom_sf"/>
</dbReference>
<evidence type="ECO:0000313" key="4">
    <source>
        <dbReference type="Proteomes" id="UP001346149"/>
    </source>
</evidence>
<name>A0AAN7LU22_TRANT</name>
<gene>
    <name evidence="3" type="ORF">SAY86_002606</name>
</gene>
<evidence type="ECO:0000256" key="1">
    <source>
        <dbReference type="ARBA" id="ARBA00022737"/>
    </source>
</evidence>
<dbReference type="NCBIfam" id="TIGR00756">
    <property type="entry name" value="PPR"/>
    <property type="match status" value="3"/>
</dbReference>
<dbReference type="EMBL" id="JAXQNO010000013">
    <property type="protein sequence ID" value="KAK4785917.1"/>
    <property type="molecule type" value="Genomic_DNA"/>
</dbReference>
<feature type="repeat" description="PPR" evidence="2">
    <location>
        <begin position="48"/>
        <end position="82"/>
    </location>
</feature>
<dbReference type="Pfam" id="PF13041">
    <property type="entry name" value="PPR_2"/>
    <property type="match status" value="1"/>
</dbReference>
<accession>A0AAN7LU22</accession>
<evidence type="ECO:0000313" key="3">
    <source>
        <dbReference type="EMBL" id="KAK4785917.1"/>
    </source>
</evidence>
<dbReference type="PANTHER" id="PTHR47926:SF435">
    <property type="entry name" value="PENTACOTRIPEPTIDE-REPEAT REGION OF PRORP DOMAIN-CONTAINING PROTEIN"/>
    <property type="match status" value="1"/>
</dbReference>
<dbReference type="AlphaFoldDB" id="A0AAN7LU22"/>
<reference evidence="3 4" key="1">
    <citation type="journal article" date="2023" name="Hortic Res">
        <title>Pangenome of water caltrop reveals structural variations and asymmetric subgenome divergence after allopolyploidization.</title>
        <authorList>
            <person name="Zhang X."/>
            <person name="Chen Y."/>
            <person name="Wang L."/>
            <person name="Yuan Y."/>
            <person name="Fang M."/>
            <person name="Shi L."/>
            <person name="Lu R."/>
            <person name="Comes H.P."/>
            <person name="Ma Y."/>
            <person name="Chen Y."/>
            <person name="Huang G."/>
            <person name="Zhou Y."/>
            <person name="Zheng Z."/>
            <person name="Qiu Y."/>
        </authorList>
    </citation>
    <scope>NUCLEOTIDE SEQUENCE [LARGE SCALE GENOMIC DNA]</scope>
    <source>
        <strain evidence="3">F231</strain>
    </source>
</reference>
<dbReference type="PANTHER" id="PTHR47926">
    <property type="entry name" value="PENTATRICOPEPTIDE REPEAT-CONTAINING PROTEIN"/>
    <property type="match status" value="1"/>
</dbReference>
<dbReference type="FunFam" id="1.25.40.10:FF:000343">
    <property type="entry name" value="Pentatricopeptide repeat-containing protein At3g58590"/>
    <property type="match status" value="1"/>
</dbReference>
<evidence type="ECO:0008006" key="5">
    <source>
        <dbReference type="Google" id="ProtNLM"/>
    </source>
</evidence>
<dbReference type="PROSITE" id="PS51375">
    <property type="entry name" value="PPR"/>
    <property type="match status" value="3"/>
</dbReference>
<proteinExistence type="predicted"/>